<dbReference type="GeneID" id="62236730"/>
<feature type="region of interest" description="Disordered" evidence="1">
    <location>
        <begin position="1"/>
        <end position="37"/>
    </location>
</feature>
<name>A0ABQ7IA25_9HELO</name>
<feature type="compositionally biased region" description="Basic and acidic residues" evidence="1">
    <location>
        <begin position="1"/>
        <end position="11"/>
    </location>
</feature>
<evidence type="ECO:0008006" key="4">
    <source>
        <dbReference type="Google" id="ProtNLM"/>
    </source>
</evidence>
<gene>
    <name evidence="2" type="ORF">EAE98_009959</name>
</gene>
<dbReference type="RefSeq" id="XP_038806043.1">
    <property type="nucleotide sequence ID" value="XM_038957580.1"/>
</dbReference>
<evidence type="ECO:0000313" key="2">
    <source>
        <dbReference type="EMBL" id="KAF7917931.1"/>
    </source>
</evidence>
<feature type="compositionally biased region" description="Polar residues" evidence="1">
    <location>
        <begin position="258"/>
        <end position="274"/>
    </location>
</feature>
<dbReference type="Proteomes" id="UP000783213">
    <property type="component" value="Unassembled WGS sequence"/>
</dbReference>
<accession>A0ABQ7IA25</accession>
<feature type="region of interest" description="Disordered" evidence="1">
    <location>
        <begin position="61"/>
        <end position="193"/>
    </location>
</feature>
<comment type="caution">
    <text evidence="2">The sequence shown here is derived from an EMBL/GenBank/DDBJ whole genome shotgun (WGS) entry which is preliminary data.</text>
</comment>
<protein>
    <recommendedName>
        <fullName evidence="4">Zn(2)-C6 fungal-type domain-containing protein</fullName>
    </recommendedName>
</protein>
<dbReference type="EMBL" id="RCSX01000032">
    <property type="protein sequence ID" value="KAF7917931.1"/>
    <property type="molecule type" value="Genomic_DNA"/>
</dbReference>
<feature type="compositionally biased region" description="Basic and acidic residues" evidence="1">
    <location>
        <begin position="81"/>
        <end position="91"/>
    </location>
</feature>
<evidence type="ECO:0000256" key="1">
    <source>
        <dbReference type="SAM" id="MobiDB-lite"/>
    </source>
</evidence>
<keyword evidence="3" id="KW-1185">Reference proteome</keyword>
<proteinExistence type="predicted"/>
<feature type="compositionally biased region" description="Polar residues" evidence="1">
    <location>
        <begin position="61"/>
        <end position="74"/>
    </location>
</feature>
<sequence length="538" mass="60236">MSSHKGKESTNTRKRCSAKRLDGKQCPGDGQYDGSTGKICGACYNKIRGRTTVGNIASSFKAQEYSSNRSSPSIRPQPFTDQKRADRRTKTETQSYNDGASRNKGKRRASKTPSSGQRTPEYVPVSPGTTAIGTSEGLDWSPSLQTPAYGQRSYPVEYESYKPPQPQHHTVSPDLTGTRSPGFQTSRYGQQGDPVEFESYQTSYHPRSPDVRGFAIPETEIAPRAYATQVVEQPFTQSVDGQHTQYANRNCDEGDLYSANTPPNEIWQSSSLTSAYPRRTPVGNSQDPGHPRRIRQWESGYSRERDGGSISHHSTTPAGGESSLVFNPMPTVSNIQSQMCSTSIEGQNIVTTSDIRGSYHQMPSKSNAPLDPGAGPSFPPLPEVAQGVIKDKRWEIESRQWELNKIQMQRLYLDQYPASDSVSEGPEEFRAHLLFAMSLGEGLRCNTRDSNRHRCENSTVPGKRYFYCDIKNHNDQNNPKWYRGMLRKTPKRGECFQVMESSNGVKCPTRRQCGCKTKETYCGLEYHCEKYLNVPQPR</sequence>
<feature type="compositionally biased region" description="Polar residues" evidence="1">
    <location>
        <begin position="167"/>
        <end position="189"/>
    </location>
</feature>
<feature type="region of interest" description="Disordered" evidence="1">
    <location>
        <begin position="246"/>
        <end position="322"/>
    </location>
</feature>
<organism evidence="2 3">
    <name type="scientific">Botrytis deweyae</name>
    <dbReference type="NCBI Taxonomy" id="2478750"/>
    <lineage>
        <taxon>Eukaryota</taxon>
        <taxon>Fungi</taxon>
        <taxon>Dikarya</taxon>
        <taxon>Ascomycota</taxon>
        <taxon>Pezizomycotina</taxon>
        <taxon>Leotiomycetes</taxon>
        <taxon>Helotiales</taxon>
        <taxon>Sclerotiniaceae</taxon>
        <taxon>Botrytis</taxon>
    </lineage>
</organism>
<reference evidence="2 3" key="1">
    <citation type="journal article" date="2020" name="Genome Biol. Evol.">
        <title>Comparative genomics of Sclerotiniaceae.</title>
        <authorList>
            <person name="Valero Jimenez C.A."/>
            <person name="Steentjes M."/>
            <person name="Scholten O.E."/>
            <person name="Van Kan J.A.L."/>
        </authorList>
    </citation>
    <scope>NUCLEOTIDE SEQUENCE [LARGE SCALE GENOMIC DNA]</scope>
    <source>
        <strain evidence="2 3">B1</strain>
    </source>
</reference>
<evidence type="ECO:0000313" key="3">
    <source>
        <dbReference type="Proteomes" id="UP000783213"/>
    </source>
</evidence>